<accession>A0A7S4RPF7</accession>
<dbReference type="GO" id="GO:0005509">
    <property type="term" value="F:calcium ion binding"/>
    <property type="evidence" value="ECO:0007669"/>
    <property type="project" value="InterPro"/>
</dbReference>
<feature type="domain" description="Apple" evidence="8">
    <location>
        <begin position="797"/>
        <end position="866"/>
    </location>
</feature>
<dbReference type="SMART" id="SM00223">
    <property type="entry name" value="APPLE"/>
    <property type="match status" value="2"/>
</dbReference>
<dbReference type="PROSITE" id="PS50948">
    <property type="entry name" value="PAN"/>
    <property type="match status" value="1"/>
</dbReference>
<feature type="region of interest" description="Disordered" evidence="4">
    <location>
        <begin position="960"/>
        <end position="981"/>
    </location>
</feature>
<feature type="domain" description="EF-hand" evidence="7">
    <location>
        <begin position="319"/>
        <end position="354"/>
    </location>
</feature>
<feature type="chain" id="PRO_5031454473" description="Calmodulin" evidence="6">
    <location>
        <begin position="30"/>
        <end position="1083"/>
    </location>
</feature>
<feature type="domain" description="EF-hand" evidence="7">
    <location>
        <begin position="986"/>
        <end position="1021"/>
    </location>
</feature>
<dbReference type="InterPro" id="IPR000177">
    <property type="entry name" value="Apple"/>
</dbReference>
<keyword evidence="1" id="KW-0677">Repeat</keyword>
<evidence type="ECO:0000256" key="3">
    <source>
        <dbReference type="ARBA" id="ARBA00023157"/>
    </source>
</evidence>
<evidence type="ECO:0000256" key="2">
    <source>
        <dbReference type="ARBA" id="ARBA00022837"/>
    </source>
</evidence>
<dbReference type="Pfam" id="PF00024">
    <property type="entry name" value="PAN_1"/>
    <property type="match status" value="2"/>
</dbReference>
<keyword evidence="5" id="KW-1133">Transmembrane helix</keyword>
<evidence type="ECO:0000256" key="4">
    <source>
        <dbReference type="SAM" id="MobiDB-lite"/>
    </source>
</evidence>
<dbReference type="PROSITE" id="PS50222">
    <property type="entry name" value="EF_HAND_2"/>
    <property type="match status" value="2"/>
</dbReference>
<organism evidence="9">
    <name type="scientific">Alexandrium monilatum</name>
    <dbReference type="NCBI Taxonomy" id="311494"/>
    <lineage>
        <taxon>Eukaryota</taxon>
        <taxon>Sar</taxon>
        <taxon>Alveolata</taxon>
        <taxon>Dinophyceae</taxon>
        <taxon>Gonyaulacales</taxon>
        <taxon>Pyrocystaceae</taxon>
        <taxon>Alexandrium</taxon>
    </lineage>
</organism>
<evidence type="ECO:0008006" key="10">
    <source>
        <dbReference type="Google" id="ProtNLM"/>
    </source>
</evidence>
<name>A0A7S4RPF7_9DINO</name>
<evidence type="ECO:0000313" key="9">
    <source>
        <dbReference type="EMBL" id="CAE4621251.1"/>
    </source>
</evidence>
<dbReference type="InterPro" id="IPR011992">
    <property type="entry name" value="EF-hand-dom_pair"/>
</dbReference>
<feature type="signal peptide" evidence="6">
    <location>
        <begin position="1"/>
        <end position="29"/>
    </location>
</feature>
<evidence type="ECO:0000259" key="7">
    <source>
        <dbReference type="PROSITE" id="PS50222"/>
    </source>
</evidence>
<protein>
    <recommendedName>
        <fullName evidence="10">Calmodulin</fullName>
    </recommendedName>
</protein>
<dbReference type="EMBL" id="HBNR01055063">
    <property type="protein sequence ID" value="CAE4621251.1"/>
    <property type="molecule type" value="Transcribed_RNA"/>
</dbReference>
<dbReference type="PROSITE" id="PS00018">
    <property type="entry name" value="EF_HAND_1"/>
    <property type="match status" value="1"/>
</dbReference>
<dbReference type="GO" id="GO:0005576">
    <property type="term" value="C:extracellular region"/>
    <property type="evidence" value="ECO:0007669"/>
    <property type="project" value="InterPro"/>
</dbReference>
<keyword evidence="2" id="KW-0106">Calcium</keyword>
<reference evidence="9" key="1">
    <citation type="submission" date="2021-01" db="EMBL/GenBank/DDBJ databases">
        <authorList>
            <person name="Corre E."/>
            <person name="Pelletier E."/>
            <person name="Niang G."/>
            <person name="Scheremetjew M."/>
            <person name="Finn R."/>
            <person name="Kale V."/>
            <person name="Holt S."/>
            <person name="Cochrane G."/>
            <person name="Meng A."/>
            <person name="Brown T."/>
            <person name="Cohen L."/>
        </authorList>
    </citation>
    <scope>NUCLEOTIDE SEQUENCE</scope>
    <source>
        <strain evidence="9">CCMP3105</strain>
    </source>
</reference>
<feature type="transmembrane region" description="Helical" evidence="5">
    <location>
        <begin position="893"/>
        <end position="918"/>
    </location>
</feature>
<feature type="region of interest" description="Disordered" evidence="4">
    <location>
        <begin position="352"/>
        <end position="375"/>
    </location>
</feature>
<keyword evidence="3" id="KW-1015">Disulfide bond</keyword>
<sequence>MDAERPWEAILTPFRLALLLAGLTVVASSAEGGQAAAARCPLGYYRSAAALFGCSPRRGRVQVPLARTPTEVSVPAGVKDFQLKAESAGSTTVAVRDPSAGGELANSSAGAAAAVWQGVHVNVQRRPPRVELIGSLPAPLVVALSGQAHVATVDYSFADFGGCPTVPVGCLPFDRGEARDLVVRWSQWANSRYSDAASAWETLCAPLAGKASHPGAVQFGFWESVWSKWPEGTSEALSWQVAFKFMDQCAGTGEDGGVDRADFGVAFRLAAVAAGVSAWCQKLRAAHGSPNAAWMAVGAAESPHGGITYSAWESQAWRGQEGPAEESFAYVDRDGDNVVAWREFSEAYQSCGAQGSASSQGPQMSPASPSAALPPAAPAAGARCFAFRPEEFGDGEPNAFGDIVAQRWSLFLLDAFDSQDAFTWEMSTGGVSWSDGHVRFSGGGRSLRTMAALYRNTGTILITAELTKVGLCDNHFVMLSTSAAESWSWRPSLSSVKFAWNCGSKYILSRTASASTGCPRLGRYTLSITLDPAGAMEFQDDRGCKDLVLLDSLGANGEPLYLYIGGDGPPGTSSIFGEISVKIGINSLHGSDAAFPTATACLYDGAQYEDTPTGRGRGRTTEPSLAECQHRCSSTPGCAHFSFQLWSHGCDLFDSGARWHRTPGVVSGPPHCIVGVQMRVSGVGPVQLSSFQRDILAPRLASELASAADVPRGAVKDAAGTAELVSLNKGEMLACGFVNLPAGHSFAGIATRLARGALEERVRASLARVGISGMLRNGLHEQLHLDTAAWALPAAQCLLLGTAFAPRMPGRDPLRADNASACQRQCVGAQGCRRFTFHRKSSTCHLHNASATASWDADAIAGPRVCATLPSVLEARPGLAARDGAGGSSSSAAFWWIFGLLMLLFFVLAAFGLGLLALQHLGGDLPKYLHLVQGTAREGSGMYRPLSAEDEVVHREDAKVANPPAGLPEEQRTEPAENGTHECEIPRKARISMVFQALDTRQKGRLGLEELRRYADFCGFDGTDVEWVEEYKLMCRENGWEDTGMTLHQFHRLVQDESGKGFCTDDELTGLLEELQSSLPSGR</sequence>
<keyword evidence="6" id="KW-0732">Signal</keyword>
<dbReference type="InterPro" id="IPR018247">
    <property type="entry name" value="EF_Hand_1_Ca_BS"/>
</dbReference>
<gene>
    <name evidence="9" type="ORF">AMON00008_LOCUS38674</name>
</gene>
<dbReference type="GO" id="GO:0006508">
    <property type="term" value="P:proteolysis"/>
    <property type="evidence" value="ECO:0007669"/>
    <property type="project" value="InterPro"/>
</dbReference>
<dbReference type="SUPFAM" id="SSF47473">
    <property type="entry name" value="EF-hand"/>
    <property type="match status" value="1"/>
</dbReference>
<evidence type="ECO:0000259" key="8">
    <source>
        <dbReference type="PROSITE" id="PS50948"/>
    </source>
</evidence>
<keyword evidence="5" id="KW-0472">Membrane</keyword>
<evidence type="ECO:0000256" key="6">
    <source>
        <dbReference type="SAM" id="SignalP"/>
    </source>
</evidence>
<dbReference type="SUPFAM" id="SSF57414">
    <property type="entry name" value="Hairpin loop containing domain-like"/>
    <property type="match status" value="2"/>
</dbReference>
<evidence type="ECO:0000256" key="5">
    <source>
        <dbReference type="SAM" id="Phobius"/>
    </source>
</evidence>
<keyword evidence="5" id="KW-0812">Transmembrane</keyword>
<evidence type="ECO:0000256" key="1">
    <source>
        <dbReference type="ARBA" id="ARBA00022737"/>
    </source>
</evidence>
<proteinExistence type="predicted"/>
<dbReference type="InterPro" id="IPR003609">
    <property type="entry name" value="Pan_app"/>
</dbReference>
<dbReference type="CDD" id="cd01100">
    <property type="entry name" value="APPLE_Factor_XI_like"/>
    <property type="match status" value="2"/>
</dbReference>
<feature type="compositionally biased region" description="Basic and acidic residues" evidence="4">
    <location>
        <begin position="969"/>
        <end position="981"/>
    </location>
</feature>
<dbReference type="Gene3D" id="3.50.4.10">
    <property type="entry name" value="Hepatocyte Growth Factor"/>
    <property type="match status" value="2"/>
</dbReference>
<dbReference type="AlphaFoldDB" id="A0A7S4RPF7"/>
<dbReference type="InterPro" id="IPR002048">
    <property type="entry name" value="EF_hand_dom"/>
</dbReference>